<evidence type="ECO:0000256" key="6">
    <source>
        <dbReference type="ARBA" id="ARBA00049117"/>
    </source>
</evidence>
<proteinExistence type="inferred from homology"/>
<dbReference type="Gene3D" id="3.30.1220.10">
    <property type="entry name" value="CobW-like, C-terminal domain"/>
    <property type="match status" value="1"/>
</dbReference>
<dbReference type="PANTHER" id="PTHR13748">
    <property type="entry name" value="COBW-RELATED"/>
    <property type="match status" value="1"/>
</dbReference>
<gene>
    <name evidence="9" type="ORF">FDP22_05295</name>
</gene>
<dbReference type="Pfam" id="PF02492">
    <property type="entry name" value="cobW"/>
    <property type="match status" value="1"/>
</dbReference>
<dbReference type="InterPro" id="IPR003495">
    <property type="entry name" value="CobW/HypB/UreG_nucleotide-bd"/>
</dbReference>
<dbReference type="SMART" id="SM00833">
    <property type="entry name" value="CobW_C"/>
    <property type="match status" value="1"/>
</dbReference>
<dbReference type="GO" id="GO:0000166">
    <property type="term" value="F:nucleotide binding"/>
    <property type="evidence" value="ECO:0007669"/>
    <property type="project" value="UniProtKB-KW"/>
</dbReference>
<dbReference type="InterPro" id="IPR036627">
    <property type="entry name" value="CobW-likC_sf"/>
</dbReference>
<evidence type="ECO:0000256" key="7">
    <source>
        <dbReference type="SAM" id="MobiDB-lite"/>
    </source>
</evidence>
<accession>A0A5B8FSA1</accession>
<keyword evidence="1" id="KW-0547">Nucleotide-binding</keyword>
<evidence type="ECO:0000256" key="3">
    <source>
        <dbReference type="ARBA" id="ARBA00023186"/>
    </source>
</evidence>
<comment type="catalytic activity">
    <reaction evidence="6">
        <text>GTP + H2O = GDP + phosphate + H(+)</text>
        <dbReference type="Rhea" id="RHEA:19669"/>
        <dbReference type="ChEBI" id="CHEBI:15377"/>
        <dbReference type="ChEBI" id="CHEBI:15378"/>
        <dbReference type="ChEBI" id="CHEBI:37565"/>
        <dbReference type="ChEBI" id="CHEBI:43474"/>
        <dbReference type="ChEBI" id="CHEBI:58189"/>
    </reaction>
    <physiologicalReaction direction="left-to-right" evidence="6">
        <dbReference type="Rhea" id="RHEA:19670"/>
    </physiologicalReaction>
</comment>
<reference evidence="9 10" key="1">
    <citation type="submission" date="2019-06" db="EMBL/GenBank/DDBJ databases">
        <title>Genome sequence of Rhodobacteraceae bacterium D4M1.</title>
        <authorList>
            <person name="Cao J."/>
        </authorList>
    </citation>
    <scope>NUCLEOTIDE SEQUENCE [LARGE SCALE GENOMIC DNA]</scope>
    <source>
        <strain evidence="9 10">D4M1</strain>
    </source>
</reference>
<keyword evidence="10" id="KW-1185">Reference proteome</keyword>
<protein>
    <submittedName>
        <fullName evidence="9">GTP-binding protein</fullName>
    </submittedName>
</protein>
<dbReference type="PANTHER" id="PTHR13748:SF62">
    <property type="entry name" value="COBW DOMAIN-CONTAINING PROTEIN"/>
    <property type="match status" value="1"/>
</dbReference>
<comment type="function">
    <text evidence="5">Zinc chaperone that directly transfers zinc cofactor to target proteins, thereby activating them. Zinc is transferred from the CXCC motif in the GTPase domain to the zinc binding site in target proteins in a process requiring GTP hydrolysis.</text>
</comment>
<feature type="region of interest" description="Disordered" evidence="7">
    <location>
        <begin position="1"/>
        <end position="71"/>
    </location>
</feature>
<dbReference type="AlphaFoldDB" id="A0A5B8FSA1"/>
<keyword evidence="3" id="KW-0143">Chaperone</keyword>
<evidence type="ECO:0000313" key="10">
    <source>
        <dbReference type="Proteomes" id="UP000305888"/>
    </source>
</evidence>
<dbReference type="InterPro" id="IPR011629">
    <property type="entry name" value="CobW-like_C"/>
</dbReference>
<dbReference type="Gene3D" id="3.40.50.300">
    <property type="entry name" value="P-loop containing nucleotide triphosphate hydrolases"/>
    <property type="match status" value="1"/>
</dbReference>
<dbReference type="GO" id="GO:0016787">
    <property type="term" value="F:hydrolase activity"/>
    <property type="evidence" value="ECO:0007669"/>
    <property type="project" value="UniProtKB-KW"/>
</dbReference>
<evidence type="ECO:0000259" key="8">
    <source>
        <dbReference type="SMART" id="SM00833"/>
    </source>
</evidence>
<evidence type="ECO:0000256" key="1">
    <source>
        <dbReference type="ARBA" id="ARBA00022741"/>
    </source>
</evidence>
<dbReference type="InterPro" id="IPR051316">
    <property type="entry name" value="Zinc-reg_GTPase_activator"/>
</dbReference>
<dbReference type="InterPro" id="IPR027417">
    <property type="entry name" value="P-loop_NTPase"/>
</dbReference>
<dbReference type="CDD" id="cd03112">
    <property type="entry name" value="CobW-like"/>
    <property type="match status" value="1"/>
</dbReference>
<name>A0A5B8FSA1_9RHOB</name>
<comment type="similarity">
    <text evidence="4">Belongs to the SIMIBI class G3E GTPase family. ZNG1 subfamily.</text>
</comment>
<dbReference type="GO" id="GO:0005737">
    <property type="term" value="C:cytoplasm"/>
    <property type="evidence" value="ECO:0007669"/>
    <property type="project" value="TreeGrafter"/>
</dbReference>
<dbReference type="KEGG" id="ppru:FDP22_05295"/>
<feature type="domain" description="CobW C-terminal" evidence="8">
    <location>
        <begin position="352"/>
        <end position="448"/>
    </location>
</feature>
<dbReference type="EMBL" id="CP040818">
    <property type="protein sequence ID" value="QDL91245.1"/>
    <property type="molecule type" value="Genomic_DNA"/>
</dbReference>
<feature type="compositionally biased region" description="Basic and acidic residues" evidence="7">
    <location>
        <begin position="299"/>
        <end position="326"/>
    </location>
</feature>
<dbReference type="OrthoDB" id="9808822at2"/>
<evidence type="ECO:0000256" key="5">
    <source>
        <dbReference type="ARBA" id="ARBA00045658"/>
    </source>
</evidence>
<dbReference type="SUPFAM" id="SSF90002">
    <property type="entry name" value="Hypothetical protein YjiA, C-terminal domain"/>
    <property type="match status" value="1"/>
</dbReference>
<sequence>MSGDGWSGGRRRWRARRADGRGRSRARTGQRQRGRGVYGTRAGAGRAGRRCRPVRPPLGCPRIRGDPTMPDLPERIPVTIVTGFLGAGKTTLLNRLMAEPGFGDTAVIVNEFGEVGLDGALVSRSPEESPRAMAMTTGCLCCTVSGDVRATLLRLRREAEEGAGPAFSRVVIETTGLADPAPVLAGFMIDDDILNRFVLNGVVTVIDAVHGDSVLDRFEEARRQAGVADLVLLSKTDLAADPASRADLARLEARLNGMNANARLARAGAVAAADLFSLAAFDPAGKPPDVAGWLRDARDAQGPHHHHHDADSRPAHGPGHGDRQGDHAQGTGVGTRAHAHHHHDTSAHGDDITAFGFRARTPLTPGAIEMTVDILQRSLGRDLLRLKGLVALSDAPDQPVVVHAVQHLSHPPTRLPAWPEGLTPESRLVIIVAGPGRAGVVAQIRACLPQFEPA</sequence>
<dbReference type="Proteomes" id="UP000305888">
    <property type="component" value="Chromosome"/>
</dbReference>
<dbReference type="Pfam" id="PF07683">
    <property type="entry name" value="CobW_C"/>
    <property type="match status" value="1"/>
</dbReference>
<feature type="region of interest" description="Disordered" evidence="7">
    <location>
        <begin position="299"/>
        <end position="350"/>
    </location>
</feature>
<feature type="compositionally biased region" description="Basic residues" evidence="7">
    <location>
        <begin position="23"/>
        <end position="34"/>
    </location>
</feature>
<evidence type="ECO:0000256" key="4">
    <source>
        <dbReference type="ARBA" id="ARBA00034320"/>
    </source>
</evidence>
<dbReference type="SUPFAM" id="SSF52540">
    <property type="entry name" value="P-loop containing nucleoside triphosphate hydrolases"/>
    <property type="match status" value="1"/>
</dbReference>
<evidence type="ECO:0000313" key="9">
    <source>
        <dbReference type="EMBL" id="QDL91245.1"/>
    </source>
</evidence>
<keyword evidence="2" id="KW-0378">Hydrolase</keyword>
<evidence type="ECO:0000256" key="2">
    <source>
        <dbReference type="ARBA" id="ARBA00022801"/>
    </source>
</evidence>
<organism evidence="9 10">
    <name type="scientific">Paroceanicella profunda</name>
    <dbReference type="NCBI Taxonomy" id="2579971"/>
    <lineage>
        <taxon>Bacteria</taxon>
        <taxon>Pseudomonadati</taxon>
        <taxon>Pseudomonadota</taxon>
        <taxon>Alphaproteobacteria</taxon>
        <taxon>Rhodobacterales</taxon>
        <taxon>Paracoccaceae</taxon>
        <taxon>Paroceanicella</taxon>
    </lineage>
</organism>